<protein>
    <recommendedName>
        <fullName evidence="8">DoxX</fullName>
    </recommendedName>
</protein>
<sequence length="142" mass="14887">MHFSEGSANVSATTSSVSKLSPVVLSILRIVTGLLFVEHGTVKLLDFPASGHGSTALFSLMGLAGVLELFGGALVTMGLYTRIAAFILSGEMAFAYFMAHFPHSFFPIVNKGEAAILFCFAFLYFAVAGGGSLSLDAKRGKA</sequence>
<keyword evidence="2" id="KW-1003">Cell membrane</keyword>
<dbReference type="AlphaFoldDB" id="A0A1J5PKK7"/>
<name>A0A1J5PKK7_9ZZZZ</name>
<keyword evidence="3 6" id="KW-0812">Transmembrane</keyword>
<evidence type="ECO:0000256" key="4">
    <source>
        <dbReference type="ARBA" id="ARBA00022989"/>
    </source>
</evidence>
<dbReference type="GO" id="GO:0005886">
    <property type="term" value="C:plasma membrane"/>
    <property type="evidence" value="ECO:0007669"/>
    <property type="project" value="UniProtKB-SubCell"/>
</dbReference>
<accession>A0A1J5PKK7</accession>
<dbReference type="PANTHER" id="PTHR33452:SF4">
    <property type="entry name" value="BLL4328 PROTEIN"/>
    <property type="match status" value="1"/>
</dbReference>
<organism evidence="7">
    <name type="scientific">mine drainage metagenome</name>
    <dbReference type="NCBI Taxonomy" id="410659"/>
    <lineage>
        <taxon>unclassified sequences</taxon>
        <taxon>metagenomes</taxon>
        <taxon>ecological metagenomes</taxon>
    </lineage>
</organism>
<dbReference type="InterPro" id="IPR032808">
    <property type="entry name" value="DoxX"/>
</dbReference>
<feature type="transmembrane region" description="Helical" evidence="6">
    <location>
        <begin position="83"/>
        <end position="102"/>
    </location>
</feature>
<gene>
    <name evidence="7" type="ORF">GALL_463180</name>
</gene>
<comment type="caution">
    <text evidence="7">The sequence shown here is derived from an EMBL/GenBank/DDBJ whole genome shotgun (WGS) entry which is preliminary data.</text>
</comment>
<feature type="transmembrane region" description="Helical" evidence="6">
    <location>
        <begin position="57"/>
        <end position="76"/>
    </location>
</feature>
<evidence type="ECO:0000313" key="7">
    <source>
        <dbReference type="EMBL" id="OIQ72062.1"/>
    </source>
</evidence>
<evidence type="ECO:0000256" key="6">
    <source>
        <dbReference type="SAM" id="Phobius"/>
    </source>
</evidence>
<reference evidence="7" key="1">
    <citation type="submission" date="2016-10" db="EMBL/GenBank/DDBJ databases">
        <title>Sequence of Gallionella enrichment culture.</title>
        <authorList>
            <person name="Poehlein A."/>
            <person name="Muehling M."/>
            <person name="Daniel R."/>
        </authorList>
    </citation>
    <scope>NUCLEOTIDE SEQUENCE</scope>
</reference>
<comment type="subcellular location">
    <subcellularLocation>
        <location evidence="1">Cell membrane</location>
        <topology evidence="1">Multi-pass membrane protein</topology>
    </subcellularLocation>
</comment>
<evidence type="ECO:0000256" key="3">
    <source>
        <dbReference type="ARBA" id="ARBA00022692"/>
    </source>
</evidence>
<keyword evidence="4 6" id="KW-1133">Transmembrane helix</keyword>
<feature type="transmembrane region" description="Helical" evidence="6">
    <location>
        <begin position="20"/>
        <end position="37"/>
    </location>
</feature>
<evidence type="ECO:0000256" key="5">
    <source>
        <dbReference type="ARBA" id="ARBA00023136"/>
    </source>
</evidence>
<evidence type="ECO:0008006" key="8">
    <source>
        <dbReference type="Google" id="ProtNLM"/>
    </source>
</evidence>
<dbReference type="PANTHER" id="PTHR33452">
    <property type="entry name" value="OXIDOREDUCTASE CATD-RELATED"/>
    <property type="match status" value="1"/>
</dbReference>
<evidence type="ECO:0000256" key="1">
    <source>
        <dbReference type="ARBA" id="ARBA00004651"/>
    </source>
</evidence>
<evidence type="ECO:0000256" key="2">
    <source>
        <dbReference type="ARBA" id="ARBA00022475"/>
    </source>
</evidence>
<feature type="transmembrane region" description="Helical" evidence="6">
    <location>
        <begin position="114"/>
        <end position="135"/>
    </location>
</feature>
<dbReference type="Pfam" id="PF07681">
    <property type="entry name" value="DoxX"/>
    <property type="match status" value="1"/>
</dbReference>
<dbReference type="EMBL" id="MLJW01003437">
    <property type="protein sequence ID" value="OIQ72062.1"/>
    <property type="molecule type" value="Genomic_DNA"/>
</dbReference>
<keyword evidence="5 6" id="KW-0472">Membrane</keyword>
<proteinExistence type="predicted"/>
<dbReference type="InterPro" id="IPR051907">
    <property type="entry name" value="DoxX-like_oxidoreductase"/>
</dbReference>